<accession>A0A084J915</accession>
<dbReference type="GO" id="GO:0015297">
    <property type="term" value="F:antiporter activity"/>
    <property type="evidence" value="ECO:0007669"/>
    <property type="project" value="InterPro"/>
</dbReference>
<feature type="transmembrane region" description="Helical" evidence="1">
    <location>
        <begin position="168"/>
        <end position="187"/>
    </location>
</feature>
<feature type="transmembrane region" description="Helical" evidence="1">
    <location>
        <begin position="351"/>
        <end position="374"/>
    </location>
</feature>
<feature type="transmembrane region" description="Helical" evidence="1">
    <location>
        <begin position="81"/>
        <end position="104"/>
    </location>
</feature>
<proteinExistence type="predicted"/>
<protein>
    <submittedName>
        <fullName evidence="2">Polysaccharide biosynthesis protein</fullName>
    </submittedName>
</protein>
<evidence type="ECO:0000313" key="2">
    <source>
        <dbReference type="EMBL" id="KEZ85449.1"/>
    </source>
</evidence>
<dbReference type="GO" id="GO:0042910">
    <property type="term" value="F:xenobiotic transmembrane transporter activity"/>
    <property type="evidence" value="ECO:0007669"/>
    <property type="project" value="InterPro"/>
</dbReference>
<feature type="transmembrane region" description="Helical" evidence="1">
    <location>
        <begin position="110"/>
        <end position="133"/>
    </location>
</feature>
<dbReference type="RefSeq" id="WP_035134386.1">
    <property type="nucleotide sequence ID" value="NZ_JPMD01000035.1"/>
</dbReference>
<evidence type="ECO:0000256" key="1">
    <source>
        <dbReference type="SAM" id="Phobius"/>
    </source>
</evidence>
<dbReference type="InterPro" id="IPR002528">
    <property type="entry name" value="MATE_fam"/>
</dbReference>
<organism evidence="2 3">
    <name type="scientific">Clostridium sulfidigenes</name>
    <dbReference type="NCBI Taxonomy" id="318464"/>
    <lineage>
        <taxon>Bacteria</taxon>
        <taxon>Bacillati</taxon>
        <taxon>Bacillota</taxon>
        <taxon>Clostridia</taxon>
        <taxon>Eubacteriales</taxon>
        <taxon>Clostridiaceae</taxon>
        <taxon>Clostridium</taxon>
    </lineage>
</organism>
<feature type="transmembrane region" description="Helical" evidence="1">
    <location>
        <begin position="145"/>
        <end position="162"/>
    </location>
</feature>
<dbReference type="STRING" id="318464.IO99_14340"/>
<name>A0A084J915_9CLOT</name>
<feature type="transmembrane region" description="Helical" evidence="1">
    <location>
        <begin position="319"/>
        <end position="339"/>
    </location>
</feature>
<dbReference type="Proteomes" id="UP000028542">
    <property type="component" value="Unassembled WGS sequence"/>
</dbReference>
<sequence length="430" mass="48528">MGYKKNIASNFLTQISISVLAFLVSIIVSRVLGTEGKGISVSFLLFFQTIGQYGHFGITYATPYFSKKTEYTSLEVLNSNFTYTIVICLIMSLTIILGKGLGLIFTQYSYFMVILGVCILTFTMIAEFLSTFYIADERIVEVNKINLNSNILKLGAMIILWITNTLNLYTYLLIISFPVIFNSIFLIKNLKVNFKFVLNKILIKKELKFGLTIYLATLFIFMNYKIDQFFIDFMLGKSQLGIYSTAVSLAELLFMIPSSVSSAILGRLYNMSNSNENERKRLTSNTIKVTFYITLVLMIIGMFCTTLIPIVYGEAFREAKAPTIILFIGILFASIGRVSSSYFQSSGKPKVHLYITFVVFAVNVVFNACLIPVIGINGAAIASSISYAVYGIVYVIIFIKKENFTFEGLFLFNKEEINSIKEMKNKIFKK</sequence>
<dbReference type="EMBL" id="JPMD01000035">
    <property type="protein sequence ID" value="KEZ85449.1"/>
    <property type="molecule type" value="Genomic_DNA"/>
</dbReference>
<keyword evidence="3" id="KW-1185">Reference proteome</keyword>
<keyword evidence="1" id="KW-0472">Membrane</keyword>
<comment type="caution">
    <text evidence="2">The sequence shown here is derived from an EMBL/GenBank/DDBJ whole genome shotgun (WGS) entry which is preliminary data.</text>
</comment>
<dbReference type="AlphaFoldDB" id="A0A084J915"/>
<keyword evidence="1" id="KW-1133">Transmembrane helix</keyword>
<gene>
    <name evidence="2" type="ORF">IO99_14340</name>
</gene>
<evidence type="ECO:0000313" key="3">
    <source>
        <dbReference type="Proteomes" id="UP000028542"/>
    </source>
</evidence>
<dbReference type="eggNOG" id="COG2244">
    <property type="taxonomic scope" value="Bacteria"/>
</dbReference>
<feature type="transmembrane region" description="Helical" evidence="1">
    <location>
        <begin position="12"/>
        <end position="33"/>
    </location>
</feature>
<keyword evidence="1" id="KW-0812">Transmembrane</keyword>
<reference evidence="2 3" key="1">
    <citation type="submission" date="2014-07" db="EMBL/GenBank/DDBJ databases">
        <title>Draft genome of Clostridium sulfidigenes 113A isolated from sediments associated with methane hydrate from Krishna Godavari basin.</title>
        <authorList>
            <person name="Honkalas V.S."/>
            <person name="Dabir A.P."/>
            <person name="Arora P."/>
            <person name="Dhakephalkar P.K."/>
        </authorList>
    </citation>
    <scope>NUCLEOTIDE SEQUENCE [LARGE SCALE GENOMIC DNA]</scope>
    <source>
        <strain evidence="2 3">113A</strain>
    </source>
</reference>
<feature type="transmembrane region" description="Helical" evidence="1">
    <location>
        <begin position="246"/>
        <end position="269"/>
    </location>
</feature>
<feature type="transmembrane region" description="Helical" evidence="1">
    <location>
        <begin position="380"/>
        <end position="399"/>
    </location>
</feature>
<feature type="transmembrane region" description="Helical" evidence="1">
    <location>
        <begin position="207"/>
        <end position="226"/>
    </location>
</feature>
<feature type="transmembrane region" description="Helical" evidence="1">
    <location>
        <begin position="289"/>
        <end position="313"/>
    </location>
</feature>
<feature type="transmembrane region" description="Helical" evidence="1">
    <location>
        <begin position="39"/>
        <end position="61"/>
    </location>
</feature>
<dbReference type="Pfam" id="PF01554">
    <property type="entry name" value="MatE"/>
    <property type="match status" value="1"/>
</dbReference>
<dbReference type="PANTHER" id="PTHR43424">
    <property type="entry name" value="LOCUS PUTATIVE PROTEIN 1-RELATED"/>
    <property type="match status" value="1"/>
</dbReference>
<dbReference type="PANTHER" id="PTHR43424:SF1">
    <property type="entry name" value="LOCUS PUTATIVE PROTEIN 1-RELATED"/>
    <property type="match status" value="1"/>
</dbReference>
<dbReference type="GO" id="GO:0016020">
    <property type="term" value="C:membrane"/>
    <property type="evidence" value="ECO:0007669"/>
    <property type="project" value="InterPro"/>
</dbReference>
<dbReference type="InterPro" id="IPR052556">
    <property type="entry name" value="PolySynth_Transporter"/>
</dbReference>